<dbReference type="InterPro" id="IPR006016">
    <property type="entry name" value="UspA"/>
</dbReference>
<organism evidence="2 3">
    <name type="scientific">Mesocestoides corti</name>
    <name type="common">Flatworm</name>
    <dbReference type="NCBI Taxonomy" id="53468"/>
    <lineage>
        <taxon>Eukaryota</taxon>
        <taxon>Metazoa</taxon>
        <taxon>Spiralia</taxon>
        <taxon>Lophotrochozoa</taxon>
        <taxon>Platyhelminthes</taxon>
        <taxon>Cestoda</taxon>
        <taxon>Eucestoda</taxon>
        <taxon>Cyclophyllidea</taxon>
        <taxon>Mesocestoididae</taxon>
        <taxon>Mesocestoides</taxon>
    </lineage>
</organism>
<proteinExistence type="predicted"/>
<accession>A0A0R3U8M8</accession>
<dbReference type="PANTHER" id="PTHR46989:SF3">
    <property type="entry name" value="USPA DOMAIN-CONTAINING PROTEIN"/>
    <property type="match status" value="1"/>
</dbReference>
<dbReference type="PANTHER" id="PTHR46989">
    <property type="entry name" value="USP DOMAIN-CONTAINING PROTEIN"/>
    <property type="match status" value="1"/>
</dbReference>
<dbReference type="WBParaSite" id="MCU_010561-RA">
    <property type="protein sequence ID" value="MCU_010561-RA"/>
    <property type="gene ID" value="MCU_010561"/>
</dbReference>
<dbReference type="Gene3D" id="3.40.50.620">
    <property type="entry name" value="HUPs"/>
    <property type="match status" value="1"/>
</dbReference>
<dbReference type="PRINTS" id="PR01438">
    <property type="entry name" value="UNVRSLSTRESS"/>
</dbReference>
<keyword evidence="3" id="KW-1185">Reference proteome</keyword>
<reference evidence="4" key="2">
    <citation type="submission" date="2019-11" db="UniProtKB">
        <authorList>
            <consortium name="WormBaseParasite"/>
        </authorList>
    </citation>
    <scope>IDENTIFICATION</scope>
</reference>
<protein>
    <submittedName>
        <fullName evidence="4">Usp domain-containing protein</fullName>
    </submittedName>
</protein>
<name>A0A0R3U8M8_MESCO</name>
<dbReference type="STRING" id="53468.A0A0R3U8M8"/>
<dbReference type="Pfam" id="PF00582">
    <property type="entry name" value="Usp"/>
    <property type="match status" value="1"/>
</dbReference>
<dbReference type="EMBL" id="UXSR01000694">
    <property type="protein sequence ID" value="VDD77242.1"/>
    <property type="molecule type" value="Genomic_DNA"/>
</dbReference>
<evidence type="ECO:0000259" key="1">
    <source>
        <dbReference type="Pfam" id="PF00582"/>
    </source>
</evidence>
<reference evidence="2 3" key="1">
    <citation type="submission" date="2018-10" db="EMBL/GenBank/DDBJ databases">
        <authorList>
            <consortium name="Pathogen Informatics"/>
        </authorList>
    </citation>
    <scope>NUCLEOTIDE SEQUENCE [LARGE SCALE GENOMIC DNA]</scope>
</reference>
<dbReference type="InterPro" id="IPR014729">
    <property type="entry name" value="Rossmann-like_a/b/a_fold"/>
</dbReference>
<dbReference type="OrthoDB" id="843225at2759"/>
<evidence type="ECO:0000313" key="3">
    <source>
        <dbReference type="Proteomes" id="UP000267029"/>
    </source>
</evidence>
<evidence type="ECO:0000313" key="2">
    <source>
        <dbReference type="EMBL" id="VDD77242.1"/>
    </source>
</evidence>
<dbReference type="CDD" id="cd23659">
    <property type="entry name" value="USP_At3g01520-like"/>
    <property type="match status" value="1"/>
</dbReference>
<sequence length="170" mass="18668">MAGAKSEEIQVSGRKEGRRILFPIDNSENCVRAFRWYLRYVKKPGDFIVFIHVVEPAYSAAPVRISSEFPPQILGDLPGAVEEIIKKGKALGTKYMDLANKADLGSSAFLHMETKPGRAILTSAKKHSVDMIVMGSGGQGFFSRVFLGSVSDYVVHNSTIPVVIVHTEKD</sequence>
<dbReference type="SUPFAM" id="SSF52402">
    <property type="entry name" value="Adenine nucleotide alpha hydrolases-like"/>
    <property type="match status" value="1"/>
</dbReference>
<feature type="domain" description="UspA" evidence="1">
    <location>
        <begin position="18"/>
        <end position="166"/>
    </location>
</feature>
<dbReference type="InterPro" id="IPR006015">
    <property type="entry name" value="Universal_stress_UspA"/>
</dbReference>
<dbReference type="Proteomes" id="UP000267029">
    <property type="component" value="Unassembled WGS sequence"/>
</dbReference>
<gene>
    <name evidence="2" type="ORF">MCOS_LOCUS3245</name>
</gene>
<dbReference type="AlphaFoldDB" id="A0A0R3U8M8"/>
<evidence type="ECO:0000313" key="4">
    <source>
        <dbReference type="WBParaSite" id="MCU_010561-RA"/>
    </source>
</evidence>